<dbReference type="InterPro" id="IPR022452">
    <property type="entry name" value="MqsA"/>
</dbReference>
<protein>
    <submittedName>
        <fullName evidence="3">Type II toxin-antitoxin system MqsA family antitoxin</fullName>
    </submittedName>
</protein>
<accession>A0ABY6AW17</accession>
<evidence type="ECO:0000313" key="3">
    <source>
        <dbReference type="EMBL" id="UXH77138.1"/>
    </source>
</evidence>
<name>A0ABY6AW17_9BURK</name>
<dbReference type="InterPro" id="IPR022453">
    <property type="entry name" value="Znf_MqsA-type"/>
</dbReference>
<dbReference type="SUPFAM" id="SSF47413">
    <property type="entry name" value="lambda repressor-like DNA-binding domains"/>
    <property type="match status" value="1"/>
</dbReference>
<sequence length="189" mass="21075">MNKSTRHPCPVCRKGQLLPTTTHRDFHPRGTLVRVELLASVCDRCGKETIRSEQHDQNLRRLAARKSAPAYAGLLLGEEIAALRIRYGLTQQAASTLFGKGKIAFSRYENEVTYPDQSTTLLLRMAIDKPDSLQWLADQAGVPLPLWKERSEDRRRAIRKAPVSGASAPPPSSKGIKSSPSERHVRPRS</sequence>
<dbReference type="Gene3D" id="1.10.260.40">
    <property type="entry name" value="lambda repressor-like DNA-binding domains"/>
    <property type="match status" value="1"/>
</dbReference>
<dbReference type="NCBIfam" id="TIGR03831">
    <property type="entry name" value="YgiT_finger"/>
    <property type="match status" value="1"/>
</dbReference>
<dbReference type="EMBL" id="CP104562">
    <property type="protein sequence ID" value="UXH77138.1"/>
    <property type="molecule type" value="Genomic_DNA"/>
</dbReference>
<gene>
    <name evidence="3" type="ORF">N4261_19280</name>
</gene>
<evidence type="ECO:0000313" key="4">
    <source>
        <dbReference type="Proteomes" id="UP001064933"/>
    </source>
</evidence>
<organism evidence="3 4">
    <name type="scientific">Roseateles amylovorans</name>
    <dbReference type="NCBI Taxonomy" id="2978473"/>
    <lineage>
        <taxon>Bacteria</taxon>
        <taxon>Pseudomonadati</taxon>
        <taxon>Pseudomonadota</taxon>
        <taxon>Betaproteobacteria</taxon>
        <taxon>Burkholderiales</taxon>
        <taxon>Sphaerotilaceae</taxon>
        <taxon>Roseateles</taxon>
    </lineage>
</organism>
<dbReference type="PROSITE" id="PS50943">
    <property type="entry name" value="HTH_CROC1"/>
    <property type="match status" value="1"/>
</dbReference>
<feature type="compositionally biased region" description="Low complexity" evidence="1">
    <location>
        <begin position="160"/>
        <end position="179"/>
    </location>
</feature>
<dbReference type="InterPro" id="IPR032758">
    <property type="entry name" value="MqsA/HigA-2"/>
</dbReference>
<dbReference type="CDD" id="cd00093">
    <property type="entry name" value="HTH_XRE"/>
    <property type="match status" value="1"/>
</dbReference>
<evidence type="ECO:0000256" key="1">
    <source>
        <dbReference type="SAM" id="MobiDB-lite"/>
    </source>
</evidence>
<proteinExistence type="predicted"/>
<reference evidence="3" key="1">
    <citation type="submission" date="2022-10" db="EMBL/GenBank/DDBJ databases">
        <title>Characterization and whole genome sequencing of a new Roseateles species, isolated from fresh water.</title>
        <authorList>
            <person name="Guliayeva D.Y."/>
            <person name="Akhremchuk A.E."/>
            <person name="Sikolenko M.A."/>
            <person name="Valentovich L.N."/>
            <person name="Sidarenka A.V."/>
        </authorList>
    </citation>
    <scope>NUCLEOTIDE SEQUENCE</scope>
    <source>
        <strain evidence="3">BIM B-1768</strain>
    </source>
</reference>
<dbReference type="RefSeq" id="WP_261756882.1">
    <property type="nucleotide sequence ID" value="NZ_CP104562.2"/>
</dbReference>
<feature type="domain" description="HTH cro/C1-type" evidence="2">
    <location>
        <begin position="80"/>
        <end position="136"/>
    </location>
</feature>
<dbReference type="InterPro" id="IPR010982">
    <property type="entry name" value="Lambda_DNA-bd_dom_sf"/>
</dbReference>
<dbReference type="Pfam" id="PF15731">
    <property type="entry name" value="MqsA_antitoxin"/>
    <property type="match status" value="1"/>
</dbReference>
<dbReference type="NCBIfam" id="TIGR03830">
    <property type="entry name" value="CxxCG_CxxCG_HTH"/>
    <property type="match status" value="1"/>
</dbReference>
<evidence type="ECO:0000259" key="2">
    <source>
        <dbReference type="PROSITE" id="PS50943"/>
    </source>
</evidence>
<keyword evidence="4" id="KW-1185">Reference proteome</keyword>
<feature type="region of interest" description="Disordered" evidence="1">
    <location>
        <begin position="151"/>
        <end position="189"/>
    </location>
</feature>
<feature type="compositionally biased region" description="Basic and acidic residues" evidence="1">
    <location>
        <begin position="180"/>
        <end position="189"/>
    </location>
</feature>
<dbReference type="InterPro" id="IPR001387">
    <property type="entry name" value="Cro/C1-type_HTH"/>
</dbReference>
<dbReference type="Proteomes" id="UP001064933">
    <property type="component" value="Chromosome"/>
</dbReference>
<dbReference type="Gene3D" id="3.10.20.860">
    <property type="match status" value="1"/>
</dbReference>